<dbReference type="eggNOG" id="KOG2841">
    <property type="taxonomic scope" value="Eukaryota"/>
</dbReference>
<dbReference type="Proteomes" id="UP000002258">
    <property type="component" value="Chromosome 1"/>
</dbReference>
<evidence type="ECO:0000313" key="10">
    <source>
        <dbReference type="Proteomes" id="UP000002258"/>
    </source>
</evidence>
<dbReference type="OrthoDB" id="10262814at2759"/>
<dbReference type="RefSeq" id="XP_001387425.2">
    <property type="nucleotide sequence ID" value="XM_001387388.1"/>
</dbReference>
<keyword evidence="9" id="KW-0255">Endonuclease</keyword>
<proteinExistence type="inferred from homology"/>
<feature type="domain" description="ERCC1-like central" evidence="8">
    <location>
        <begin position="151"/>
        <end position="275"/>
    </location>
</feature>
<keyword evidence="10" id="KW-1185">Reference proteome</keyword>
<dbReference type="FunCoup" id="A3GFT8">
    <property type="interactions" value="138"/>
</dbReference>
<dbReference type="STRING" id="322104.A3GFT8"/>
<dbReference type="GO" id="GO:0003697">
    <property type="term" value="F:single-stranded DNA binding"/>
    <property type="evidence" value="ECO:0007669"/>
    <property type="project" value="TreeGrafter"/>
</dbReference>
<comment type="caution">
    <text evidence="9">The sequence shown here is derived from an EMBL/GenBank/DDBJ whole genome shotgun (WGS) entry which is preliminary data.</text>
</comment>
<dbReference type="GO" id="GO:0006302">
    <property type="term" value="P:double-strand break repair"/>
    <property type="evidence" value="ECO:0007669"/>
    <property type="project" value="UniProtKB-ARBA"/>
</dbReference>
<name>A3GFT8_PICST</name>
<protein>
    <submittedName>
        <fullName evidence="9">SsDNA endonuclease and repair protein</fullName>
    </submittedName>
</protein>
<feature type="region of interest" description="Disordered" evidence="7">
    <location>
        <begin position="33"/>
        <end position="94"/>
    </location>
</feature>
<feature type="compositionally biased region" description="Polar residues" evidence="7">
    <location>
        <begin position="62"/>
        <end position="77"/>
    </location>
</feature>
<evidence type="ECO:0000313" key="9">
    <source>
        <dbReference type="EMBL" id="EAZ63402.2"/>
    </source>
</evidence>
<evidence type="ECO:0000256" key="2">
    <source>
        <dbReference type="ARBA" id="ARBA00008283"/>
    </source>
</evidence>
<evidence type="ECO:0000259" key="8">
    <source>
        <dbReference type="Pfam" id="PF03834"/>
    </source>
</evidence>
<dbReference type="NCBIfam" id="TIGR00597">
    <property type="entry name" value="rad10"/>
    <property type="match status" value="1"/>
</dbReference>
<evidence type="ECO:0000256" key="5">
    <source>
        <dbReference type="ARBA" id="ARBA00023204"/>
    </source>
</evidence>
<dbReference type="SUPFAM" id="SSF52980">
    <property type="entry name" value="Restriction endonuclease-like"/>
    <property type="match status" value="1"/>
</dbReference>
<evidence type="ECO:0000256" key="7">
    <source>
        <dbReference type="SAM" id="MobiDB-lite"/>
    </source>
</evidence>
<dbReference type="InterPro" id="IPR010994">
    <property type="entry name" value="RuvA_2-like"/>
</dbReference>
<dbReference type="GO" id="GO:0004519">
    <property type="term" value="F:endonuclease activity"/>
    <property type="evidence" value="ECO:0007669"/>
    <property type="project" value="UniProtKB-KW"/>
</dbReference>
<dbReference type="GO" id="GO:0000110">
    <property type="term" value="C:nucleotide-excision repair factor 1 complex"/>
    <property type="evidence" value="ECO:0007669"/>
    <property type="project" value="TreeGrafter"/>
</dbReference>
<evidence type="ECO:0000256" key="1">
    <source>
        <dbReference type="ARBA" id="ARBA00004123"/>
    </source>
</evidence>
<dbReference type="GeneID" id="4851137"/>
<evidence type="ECO:0000256" key="3">
    <source>
        <dbReference type="ARBA" id="ARBA00022763"/>
    </source>
</evidence>
<dbReference type="PANTHER" id="PTHR12749:SF0">
    <property type="entry name" value="DNA EXCISION REPAIR PROTEIN ERCC-1"/>
    <property type="match status" value="1"/>
</dbReference>
<dbReference type="Gene3D" id="1.10.150.20">
    <property type="entry name" value="5' to 3' exonuclease, C-terminal subdomain"/>
    <property type="match status" value="1"/>
</dbReference>
<keyword evidence="9" id="KW-0378">Hydrolase</keyword>
<dbReference type="KEGG" id="pic:PICST_28360"/>
<dbReference type="InterPro" id="IPR011335">
    <property type="entry name" value="Restrct_endonuc-II-like"/>
</dbReference>
<dbReference type="Pfam" id="PF03834">
    <property type="entry name" value="Rad10"/>
    <property type="match status" value="1"/>
</dbReference>
<dbReference type="SUPFAM" id="SSF47781">
    <property type="entry name" value="RuvA domain 2-like"/>
    <property type="match status" value="1"/>
</dbReference>
<dbReference type="HOGENOM" id="CLU_041616_3_0_1"/>
<dbReference type="CDD" id="cd22325">
    <property type="entry name" value="ERCC1_C-like"/>
    <property type="match status" value="1"/>
</dbReference>
<dbReference type="GO" id="GO:0070914">
    <property type="term" value="P:UV-damage excision repair"/>
    <property type="evidence" value="ECO:0007669"/>
    <property type="project" value="TreeGrafter"/>
</dbReference>
<dbReference type="PANTHER" id="PTHR12749">
    <property type="entry name" value="EXCISION REPAIR CROSS-COMPLEMENTING 1 ERCC1"/>
    <property type="match status" value="1"/>
</dbReference>
<dbReference type="InterPro" id="IPR047260">
    <property type="entry name" value="ERCC1-like_central_dom"/>
</dbReference>
<dbReference type="AlphaFoldDB" id="A3GFT8"/>
<dbReference type="GO" id="GO:0003684">
    <property type="term" value="F:damaged DNA binding"/>
    <property type="evidence" value="ECO:0007669"/>
    <property type="project" value="InterPro"/>
</dbReference>
<feature type="compositionally biased region" description="Polar residues" evidence="7">
    <location>
        <begin position="40"/>
        <end position="50"/>
    </location>
</feature>
<dbReference type="InParanoid" id="A3GFT8"/>
<evidence type="ECO:0000256" key="6">
    <source>
        <dbReference type="ARBA" id="ARBA00023242"/>
    </source>
</evidence>
<feature type="compositionally biased region" description="Basic and acidic residues" evidence="7">
    <location>
        <begin position="80"/>
        <end position="90"/>
    </location>
</feature>
<dbReference type="Gene3D" id="3.40.50.10130">
    <property type="match status" value="1"/>
</dbReference>
<keyword evidence="6" id="KW-0539">Nucleus</keyword>
<evidence type="ECO:0000256" key="4">
    <source>
        <dbReference type="ARBA" id="ARBA00023125"/>
    </source>
</evidence>
<dbReference type="GO" id="GO:0006312">
    <property type="term" value="P:mitotic recombination"/>
    <property type="evidence" value="ECO:0007669"/>
    <property type="project" value="TreeGrafter"/>
</dbReference>
<keyword evidence="5" id="KW-0234">DNA repair</keyword>
<keyword evidence="4" id="KW-0238">DNA-binding</keyword>
<comment type="similarity">
    <text evidence="2">Belongs to the ERCC1/RAD10/SWI10 family.</text>
</comment>
<dbReference type="GO" id="GO:0070522">
    <property type="term" value="C:ERCC4-ERCC1 complex"/>
    <property type="evidence" value="ECO:0007669"/>
    <property type="project" value="TreeGrafter"/>
</dbReference>
<accession>A3GFT8</accession>
<sequence>MNGSNDNGSADNAVDASSFASILAGVKRMRNQFGGDATEDSSNIQISQPEPDSEPAPKRVQLGTSKDNIGTETSSPYIFSDKERQERSRDNPVINPRINRTTLHVATAEAIGPNLHANIAPINVETSSSSLPVSSVRDSLPVRRVLAPSEILVNRSQIGNPLLKESLMRITPWRQDNDILSDYYISPMLQILFLSLKYHKLKPEYVWTRLKKLNGGSSSVNVNRNDKVLRVLLVVNDVDSHQDLVRDLSGFCIRNDLSLVIASSFEEAGNYVVQAKKSYDAPVKSKGGIRGMRGLDYNSSVLEAMTGIQRINKTDVSNLLANFKSVKEIILQGAHEDSESRLGMIGGLGAAKIRNLRRVFSEPFIYNKQYEKLSEIEKNGEDQEDQKNLNHLQEIDFDSDNFDDSD</sequence>
<organism evidence="9 10">
    <name type="scientific">Scheffersomyces stipitis (strain ATCC 58785 / CBS 6054 / NBRC 10063 / NRRL Y-11545)</name>
    <name type="common">Yeast</name>
    <name type="synonym">Pichia stipitis</name>
    <dbReference type="NCBI Taxonomy" id="322104"/>
    <lineage>
        <taxon>Eukaryota</taxon>
        <taxon>Fungi</taxon>
        <taxon>Dikarya</taxon>
        <taxon>Ascomycota</taxon>
        <taxon>Saccharomycotina</taxon>
        <taxon>Pichiomycetes</taxon>
        <taxon>Debaryomycetaceae</taxon>
        <taxon>Scheffersomyces</taxon>
    </lineage>
</organism>
<dbReference type="EMBL" id="AAVQ01000001">
    <property type="protein sequence ID" value="EAZ63402.2"/>
    <property type="molecule type" value="Genomic_DNA"/>
</dbReference>
<reference evidence="9 10" key="1">
    <citation type="journal article" date="2007" name="Nat. Biotechnol.">
        <title>Genome sequence of the lignocellulose-bioconverting and xylose-fermenting yeast Pichia stipitis.</title>
        <authorList>
            <person name="Jeffries T.W."/>
            <person name="Grigoriev I.V."/>
            <person name="Grimwood J."/>
            <person name="Laplaza J.M."/>
            <person name="Aerts A."/>
            <person name="Salamov A."/>
            <person name="Schmutz J."/>
            <person name="Lindquist E."/>
            <person name="Dehal P."/>
            <person name="Shapiro H."/>
            <person name="Jin Y.S."/>
            <person name="Passoth V."/>
            <person name="Richardson P.M."/>
        </authorList>
    </citation>
    <scope>NUCLEOTIDE SEQUENCE [LARGE SCALE GENOMIC DNA]</scope>
    <source>
        <strain evidence="10">ATCC 58785 / CBS 6054 / NBRC 10063 / NRRL Y-11545</strain>
    </source>
</reference>
<comment type="subcellular location">
    <subcellularLocation>
        <location evidence="1">Nucleus</location>
    </subcellularLocation>
</comment>
<keyword evidence="3" id="KW-0227">DNA damage</keyword>
<gene>
    <name evidence="9" type="primary">RAD10</name>
    <name evidence="9" type="ORF">PICST_28360</name>
</gene>
<dbReference type="OMA" id="NPRINRT"/>
<keyword evidence="9" id="KW-0540">Nuclease</keyword>
<dbReference type="InterPro" id="IPR004579">
    <property type="entry name" value="ERCC1/RAD10/SWI10"/>
</dbReference>